<feature type="compositionally biased region" description="Pro residues" evidence="10">
    <location>
        <begin position="100"/>
        <end position="110"/>
    </location>
</feature>
<dbReference type="Proteomes" id="UP000753724">
    <property type="component" value="Unassembled WGS sequence"/>
</dbReference>
<feature type="transmembrane region" description="Helical" evidence="11">
    <location>
        <begin position="16"/>
        <end position="36"/>
    </location>
</feature>
<organism evidence="13 14">
    <name type="scientific">Novosphingobium ovatum</name>
    <dbReference type="NCBI Taxonomy" id="1908523"/>
    <lineage>
        <taxon>Bacteria</taxon>
        <taxon>Pseudomonadati</taxon>
        <taxon>Pseudomonadota</taxon>
        <taxon>Alphaproteobacteria</taxon>
        <taxon>Sphingomonadales</taxon>
        <taxon>Sphingomonadaceae</taxon>
        <taxon>Novosphingobium</taxon>
    </lineage>
</organism>
<gene>
    <name evidence="13" type="ORF">GTZ99_10865</name>
</gene>
<dbReference type="SUPFAM" id="SSF74653">
    <property type="entry name" value="TolA/TonB C-terminal domain"/>
    <property type="match status" value="1"/>
</dbReference>
<keyword evidence="9 11" id="KW-0472">Membrane</keyword>
<keyword evidence="14" id="KW-1185">Reference proteome</keyword>
<protein>
    <submittedName>
        <fullName evidence="13">TonB family protein</fullName>
    </submittedName>
</protein>
<name>A0ABW9XEU5_9SPHN</name>
<evidence type="ECO:0000256" key="1">
    <source>
        <dbReference type="ARBA" id="ARBA00004383"/>
    </source>
</evidence>
<feature type="compositionally biased region" description="Pro residues" evidence="10">
    <location>
        <begin position="52"/>
        <end position="67"/>
    </location>
</feature>
<evidence type="ECO:0000256" key="11">
    <source>
        <dbReference type="SAM" id="Phobius"/>
    </source>
</evidence>
<evidence type="ECO:0000256" key="3">
    <source>
        <dbReference type="ARBA" id="ARBA00022448"/>
    </source>
</evidence>
<keyword evidence="7" id="KW-0653">Protein transport</keyword>
<evidence type="ECO:0000313" key="14">
    <source>
        <dbReference type="Proteomes" id="UP000753724"/>
    </source>
</evidence>
<feature type="domain" description="TonB C-terminal" evidence="12">
    <location>
        <begin position="123"/>
        <end position="216"/>
    </location>
</feature>
<evidence type="ECO:0000259" key="12">
    <source>
        <dbReference type="PROSITE" id="PS52015"/>
    </source>
</evidence>
<evidence type="ECO:0000256" key="8">
    <source>
        <dbReference type="ARBA" id="ARBA00022989"/>
    </source>
</evidence>
<reference evidence="14" key="1">
    <citation type="submission" date="2020-01" db="EMBL/GenBank/DDBJ databases">
        <title>Sphingomonas sp. strain CSW-10.</title>
        <authorList>
            <person name="Chen W.-M."/>
        </authorList>
    </citation>
    <scope>NUCLEOTIDE SEQUENCE [LARGE SCALE GENOMIC DNA]</scope>
    <source>
        <strain evidence="14">FSY-8</strain>
    </source>
</reference>
<evidence type="ECO:0000256" key="5">
    <source>
        <dbReference type="ARBA" id="ARBA00022519"/>
    </source>
</evidence>
<evidence type="ECO:0000256" key="2">
    <source>
        <dbReference type="ARBA" id="ARBA00006555"/>
    </source>
</evidence>
<dbReference type="Gene3D" id="3.30.1150.10">
    <property type="match status" value="1"/>
</dbReference>
<evidence type="ECO:0000256" key="9">
    <source>
        <dbReference type="ARBA" id="ARBA00023136"/>
    </source>
</evidence>
<dbReference type="PROSITE" id="PS52015">
    <property type="entry name" value="TONB_CTD"/>
    <property type="match status" value="1"/>
</dbReference>
<dbReference type="PANTHER" id="PTHR33446">
    <property type="entry name" value="PROTEIN TONB-RELATED"/>
    <property type="match status" value="1"/>
</dbReference>
<evidence type="ECO:0000313" key="13">
    <source>
        <dbReference type="EMBL" id="NBC37057.1"/>
    </source>
</evidence>
<dbReference type="Pfam" id="PF03544">
    <property type="entry name" value="TonB_C"/>
    <property type="match status" value="1"/>
</dbReference>
<accession>A0ABW9XEU5</accession>
<comment type="similarity">
    <text evidence="2">Belongs to the TonB family.</text>
</comment>
<proteinExistence type="inferred from homology"/>
<dbReference type="EMBL" id="JAAAPO010000004">
    <property type="protein sequence ID" value="NBC37057.1"/>
    <property type="molecule type" value="Genomic_DNA"/>
</dbReference>
<evidence type="ECO:0000256" key="6">
    <source>
        <dbReference type="ARBA" id="ARBA00022692"/>
    </source>
</evidence>
<sequence>MTYAASRDIRAQIRSAGVVTIIHVAVAAVLVTGLAYTGVIRDHARTGTFDIPLPPPPVPQPPVPQPTAKPVERTADPIPQTDTIDLGMPDIGPITRIDPVPTPRPDPLPLPTATHASVPAKPAAPRGRPGDWATADDYPSMDLRQNHEGVTRFSLSIGTDGRVTSCTVTGSSGFAGLDAATCNLVMRRARFTPAMNEDGQPTIGTYSNAVRWVIPQ</sequence>
<keyword evidence="5" id="KW-0997">Cell inner membrane</keyword>
<evidence type="ECO:0000256" key="10">
    <source>
        <dbReference type="SAM" id="MobiDB-lite"/>
    </source>
</evidence>
<dbReference type="InterPro" id="IPR037682">
    <property type="entry name" value="TonB_C"/>
</dbReference>
<dbReference type="InterPro" id="IPR006260">
    <property type="entry name" value="TonB/TolA_C"/>
</dbReference>
<evidence type="ECO:0000256" key="7">
    <source>
        <dbReference type="ARBA" id="ARBA00022927"/>
    </source>
</evidence>
<keyword evidence="6 11" id="KW-0812">Transmembrane</keyword>
<keyword evidence="8 11" id="KW-1133">Transmembrane helix</keyword>
<keyword evidence="4" id="KW-1003">Cell membrane</keyword>
<comment type="subcellular location">
    <subcellularLocation>
        <location evidence="1">Cell inner membrane</location>
        <topology evidence="1">Single-pass membrane protein</topology>
        <orientation evidence="1">Periplasmic side</orientation>
    </subcellularLocation>
</comment>
<evidence type="ECO:0000256" key="4">
    <source>
        <dbReference type="ARBA" id="ARBA00022475"/>
    </source>
</evidence>
<comment type="caution">
    <text evidence="13">The sequence shown here is derived from an EMBL/GenBank/DDBJ whole genome shotgun (WGS) entry which is preliminary data.</text>
</comment>
<dbReference type="InterPro" id="IPR051045">
    <property type="entry name" value="TonB-dependent_transducer"/>
</dbReference>
<dbReference type="NCBIfam" id="TIGR01352">
    <property type="entry name" value="tonB_Cterm"/>
    <property type="match status" value="1"/>
</dbReference>
<dbReference type="RefSeq" id="WP_161718769.1">
    <property type="nucleotide sequence ID" value="NZ_JAAAPO010000004.1"/>
</dbReference>
<feature type="region of interest" description="Disordered" evidence="10">
    <location>
        <begin position="48"/>
        <end position="134"/>
    </location>
</feature>
<keyword evidence="3" id="KW-0813">Transport</keyword>